<dbReference type="Pfam" id="PF01420">
    <property type="entry name" value="Methylase_S"/>
    <property type="match status" value="1"/>
</dbReference>
<comment type="similarity">
    <text evidence="1">Belongs to the type-I restriction system S methylase family.</text>
</comment>
<evidence type="ECO:0000256" key="3">
    <source>
        <dbReference type="ARBA" id="ARBA00023125"/>
    </source>
</evidence>
<dbReference type="SUPFAM" id="SSF116734">
    <property type="entry name" value="DNA methylase specificity domain"/>
    <property type="match status" value="2"/>
</dbReference>
<keyword evidence="7" id="KW-1185">Reference proteome</keyword>
<dbReference type="REBASE" id="441954">
    <property type="entry name" value="S.OspNSJ62ORF3740P"/>
</dbReference>
<keyword evidence="6" id="KW-0378">Hydrolase</keyword>
<comment type="subunit">
    <text evidence="4">The methyltransferase is composed of M and S polypeptides.</text>
</comment>
<dbReference type="GO" id="GO:0004519">
    <property type="term" value="F:endonuclease activity"/>
    <property type="evidence" value="ECO:0007669"/>
    <property type="project" value="UniProtKB-KW"/>
</dbReference>
<dbReference type="CDD" id="cd17282">
    <property type="entry name" value="RMtype1_S_Eco16444ORF1681_TRD1-CR1_like"/>
    <property type="match status" value="1"/>
</dbReference>
<dbReference type="Gene3D" id="3.90.220.20">
    <property type="entry name" value="DNA methylase specificity domains"/>
    <property type="match status" value="2"/>
</dbReference>
<evidence type="ECO:0000256" key="1">
    <source>
        <dbReference type="ARBA" id="ARBA00010923"/>
    </source>
</evidence>
<protein>
    <submittedName>
        <fullName evidence="6">Restriction endonuclease subunit S</fullName>
    </submittedName>
</protein>
<dbReference type="InterPro" id="IPR051212">
    <property type="entry name" value="Type-I_RE_S_subunit"/>
</dbReference>
<dbReference type="GO" id="GO:0003677">
    <property type="term" value="F:DNA binding"/>
    <property type="evidence" value="ECO:0007669"/>
    <property type="project" value="UniProtKB-KW"/>
</dbReference>
<dbReference type="InterPro" id="IPR000055">
    <property type="entry name" value="Restrct_endonuc_typeI_TRD"/>
</dbReference>
<dbReference type="GO" id="GO:0009307">
    <property type="term" value="P:DNA restriction-modification system"/>
    <property type="evidence" value="ECO:0007669"/>
    <property type="project" value="UniProtKB-KW"/>
</dbReference>
<feature type="domain" description="Type I restriction modification DNA specificity" evidence="5">
    <location>
        <begin position="319"/>
        <end position="482"/>
    </location>
</feature>
<dbReference type="PANTHER" id="PTHR43140">
    <property type="entry name" value="TYPE-1 RESTRICTION ENZYME ECOKI SPECIFICITY PROTEIN"/>
    <property type="match status" value="1"/>
</dbReference>
<dbReference type="InterPro" id="IPR044946">
    <property type="entry name" value="Restrct_endonuc_typeI_TRD_sf"/>
</dbReference>
<dbReference type="Proteomes" id="UP000515960">
    <property type="component" value="Chromosome"/>
</dbReference>
<dbReference type="EMBL" id="CP060490">
    <property type="protein sequence ID" value="QNL45150.1"/>
    <property type="molecule type" value="Genomic_DNA"/>
</dbReference>
<proteinExistence type="inferred from homology"/>
<evidence type="ECO:0000256" key="2">
    <source>
        <dbReference type="ARBA" id="ARBA00022747"/>
    </source>
</evidence>
<dbReference type="KEGG" id="ohi:H8790_03735"/>
<dbReference type="PANTHER" id="PTHR43140:SF1">
    <property type="entry name" value="TYPE I RESTRICTION ENZYME ECOKI SPECIFICITY SUBUNIT"/>
    <property type="match status" value="1"/>
</dbReference>
<evidence type="ECO:0000259" key="5">
    <source>
        <dbReference type="Pfam" id="PF01420"/>
    </source>
</evidence>
<sequence length="490" mass="56502">MTPQELKNSILQLAIQGKLVEQRHEEGTAEALFTRIQQEKQRLIAEKKIKKEKPLPEITEDEKPFDIPESWKWVRVQKIVCLNPKNDLSDELEVSFIPMALVDDGYRNNHSFEIKKWGDIKKGFTHFADGDIGIAKITPCFQNRKSVVFRNLKNGCGAGTTELSIVRVVNDLLSRDFLLWFFKSAYFIENGVKSFTGTAGQQRIHKDYLSMCCFPLPPLAEQKRIIAKIEELLPYIDRYEQAWSKLEQFNSRFPEDMKKSLLQYAIQGKLVEQRPEEGTAEELFAEIQQEKQRLIAEKKIKKEKPLPEITEDEKPFDIPESWKWVRLQQIGELSRGRSQKRPRNDPNLFINGTFPFIQTGDVARANGHIFCWSTMYNQEGVAQSRIWPSGTVCLTIAANIGDVAILDFDSCFPDSVVGFNAYKPIMSNEFFMYGLMCYKTILDKLSRSTAQKNINIEILSQIAFPLPPLAEQKRIVEKLEQLLPLCERLK</sequence>
<accession>A0A7G9B6G9</accession>
<keyword evidence="3" id="KW-0238">DNA-binding</keyword>
<evidence type="ECO:0000313" key="7">
    <source>
        <dbReference type="Proteomes" id="UP000515960"/>
    </source>
</evidence>
<keyword evidence="6" id="KW-0255">Endonuclease</keyword>
<keyword evidence="6" id="KW-0540">Nuclease</keyword>
<dbReference type="AlphaFoldDB" id="A0A7G9B6G9"/>
<name>A0A7G9B6G9_9FIRM</name>
<dbReference type="RefSeq" id="WP_187333622.1">
    <property type="nucleotide sequence ID" value="NZ_CP060490.1"/>
</dbReference>
<dbReference type="CDD" id="cd17260">
    <property type="entry name" value="RMtype1_S_EcoEI-TRD1-CR1_like"/>
    <property type="match status" value="1"/>
</dbReference>
<evidence type="ECO:0000313" key="6">
    <source>
        <dbReference type="EMBL" id="QNL45150.1"/>
    </source>
</evidence>
<reference evidence="6 7" key="1">
    <citation type="submission" date="2020-08" db="EMBL/GenBank/DDBJ databases">
        <authorList>
            <person name="Liu C."/>
            <person name="Sun Q."/>
        </authorList>
    </citation>
    <scope>NUCLEOTIDE SEQUENCE [LARGE SCALE GENOMIC DNA]</scope>
    <source>
        <strain evidence="6 7">NSJ-62</strain>
    </source>
</reference>
<gene>
    <name evidence="6" type="ORF">H8790_03735</name>
</gene>
<organism evidence="6 7">
    <name type="scientific">Oscillibacter hominis</name>
    <dbReference type="NCBI Taxonomy" id="2763056"/>
    <lineage>
        <taxon>Bacteria</taxon>
        <taxon>Bacillati</taxon>
        <taxon>Bacillota</taxon>
        <taxon>Clostridia</taxon>
        <taxon>Eubacteriales</taxon>
        <taxon>Oscillospiraceae</taxon>
        <taxon>Oscillibacter</taxon>
    </lineage>
</organism>
<keyword evidence="2" id="KW-0680">Restriction system</keyword>
<evidence type="ECO:0000256" key="4">
    <source>
        <dbReference type="ARBA" id="ARBA00038652"/>
    </source>
</evidence>